<evidence type="ECO:0000313" key="12">
    <source>
        <dbReference type="EMBL" id="MEN7550650.1"/>
    </source>
</evidence>
<evidence type="ECO:0000256" key="2">
    <source>
        <dbReference type="ARBA" id="ARBA00010992"/>
    </source>
</evidence>
<reference evidence="12 13" key="1">
    <citation type="submission" date="2024-04" db="EMBL/GenBank/DDBJ databases">
        <title>Novel genus in family Flammeovirgaceae.</title>
        <authorList>
            <person name="Nguyen T.H."/>
            <person name="Vuong T.Q."/>
            <person name="Le H."/>
            <person name="Kim S.-G."/>
        </authorList>
    </citation>
    <scope>NUCLEOTIDE SEQUENCE [LARGE SCALE GENOMIC DNA]</scope>
    <source>
        <strain evidence="12 13">JCM 23209</strain>
    </source>
</reference>
<feature type="domain" description="Major facilitator superfamily (MFS) profile" evidence="11">
    <location>
        <begin position="13"/>
        <end position="447"/>
    </location>
</feature>
<dbReference type="PANTHER" id="PTHR48023:SF4">
    <property type="entry name" value="D-XYLOSE-PROTON SYMPORTER-LIKE 2"/>
    <property type="match status" value="1"/>
</dbReference>
<evidence type="ECO:0000256" key="6">
    <source>
        <dbReference type="ARBA" id="ARBA00022692"/>
    </source>
</evidence>
<sequence>MKTSSNILYLSAVTLIATLGGFLFGFDTAVISGTIGFLKNQFALDAVMEGWVVSSALLGCIIGAAFAGYLSDKYGRKLTLIVSAALFFVSAIFSALPEQLEVLIIARWAGGVAVGIASMLSPLYISEFSPRHLRGRMVALYQFAITVGILSAYFSNAFLLKYAAGDGFEAGSLVSWLFHEEVWRGMFMTEAIPALLFLVLLFTVPKSPRWLLRMGQREEAFAILTKVNGREEAEREVKEIETSLKQEQDAHVSVMSPQFRVAMLIGIVLALASQLSGINAIIYYGPKIFKEAGFTLGDAFGGQVTVGVVNVLFTTVAIWKIDQLGRKPLLLAGMFGTLFSLITVGILFQMQITTGYFLIAMLLFFIACFAFSYGPVVWVIASEIFPTRIRGRAMSIATLCVWVGAALVSQTFPWLLETFGPQGAFWLFAAITFPVVWFVIKFVPETKGKSLEEIEAHWMQKDGATPKEKHLEIKS</sequence>
<comment type="caution">
    <text evidence="12">The sequence shown here is derived from an EMBL/GenBank/DDBJ whole genome shotgun (WGS) entry which is preliminary data.</text>
</comment>
<dbReference type="GO" id="GO:0022857">
    <property type="term" value="F:transmembrane transporter activity"/>
    <property type="evidence" value="ECO:0007669"/>
    <property type="project" value="InterPro"/>
</dbReference>
<dbReference type="NCBIfam" id="TIGR00879">
    <property type="entry name" value="SP"/>
    <property type="match status" value="1"/>
</dbReference>
<dbReference type="InterPro" id="IPR047984">
    <property type="entry name" value="XylE-like"/>
</dbReference>
<feature type="transmembrane region" description="Helical" evidence="10">
    <location>
        <begin position="138"/>
        <end position="162"/>
    </location>
</feature>
<evidence type="ECO:0000313" key="13">
    <source>
        <dbReference type="Proteomes" id="UP001403385"/>
    </source>
</evidence>
<dbReference type="InterPro" id="IPR005829">
    <property type="entry name" value="Sugar_transporter_CS"/>
</dbReference>
<evidence type="ECO:0000256" key="3">
    <source>
        <dbReference type="ARBA" id="ARBA00022448"/>
    </source>
</evidence>
<keyword evidence="5" id="KW-0762">Sugar transport</keyword>
<evidence type="ECO:0000256" key="1">
    <source>
        <dbReference type="ARBA" id="ARBA00004651"/>
    </source>
</evidence>
<keyword evidence="3 9" id="KW-0813">Transport</keyword>
<dbReference type="SUPFAM" id="SSF103473">
    <property type="entry name" value="MFS general substrate transporter"/>
    <property type="match status" value="1"/>
</dbReference>
<feature type="transmembrane region" description="Helical" evidence="10">
    <location>
        <begin position="78"/>
        <end position="96"/>
    </location>
</feature>
<protein>
    <submittedName>
        <fullName evidence="12">Sugar porter family MFS transporter</fullName>
    </submittedName>
</protein>
<feature type="transmembrane region" description="Helical" evidence="10">
    <location>
        <begin position="261"/>
        <end position="284"/>
    </location>
</feature>
<evidence type="ECO:0000256" key="10">
    <source>
        <dbReference type="SAM" id="Phobius"/>
    </source>
</evidence>
<dbReference type="CDD" id="cd17359">
    <property type="entry name" value="MFS_XylE_like"/>
    <property type="match status" value="1"/>
</dbReference>
<dbReference type="PANTHER" id="PTHR48023">
    <property type="entry name" value="D-XYLOSE-PROTON SYMPORTER-LIKE 2"/>
    <property type="match status" value="1"/>
</dbReference>
<comment type="subcellular location">
    <subcellularLocation>
        <location evidence="1">Cell membrane</location>
        <topology evidence="1">Multi-pass membrane protein</topology>
    </subcellularLocation>
</comment>
<feature type="transmembrane region" description="Helical" evidence="10">
    <location>
        <begin position="356"/>
        <end position="381"/>
    </location>
</feature>
<dbReference type="PRINTS" id="PR00171">
    <property type="entry name" value="SUGRTRNSPORT"/>
</dbReference>
<feature type="transmembrane region" description="Helical" evidence="10">
    <location>
        <begin position="182"/>
        <end position="204"/>
    </location>
</feature>
<evidence type="ECO:0000256" key="7">
    <source>
        <dbReference type="ARBA" id="ARBA00022989"/>
    </source>
</evidence>
<evidence type="ECO:0000256" key="8">
    <source>
        <dbReference type="ARBA" id="ARBA00023136"/>
    </source>
</evidence>
<evidence type="ECO:0000256" key="4">
    <source>
        <dbReference type="ARBA" id="ARBA00022475"/>
    </source>
</evidence>
<dbReference type="PROSITE" id="PS00216">
    <property type="entry name" value="SUGAR_TRANSPORT_1"/>
    <property type="match status" value="2"/>
</dbReference>
<dbReference type="FunFam" id="1.20.1250.20:FF:000122">
    <property type="entry name" value="D-xylose transporter XylE"/>
    <property type="match status" value="1"/>
</dbReference>
<gene>
    <name evidence="12" type="ORF">AAG747_22210</name>
</gene>
<feature type="transmembrane region" description="Helical" evidence="10">
    <location>
        <begin position="304"/>
        <end position="322"/>
    </location>
</feature>
<dbReference type="GO" id="GO:0005886">
    <property type="term" value="C:plasma membrane"/>
    <property type="evidence" value="ECO:0007669"/>
    <property type="project" value="UniProtKB-SubCell"/>
</dbReference>
<keyword evidence="13" id="KW-1185">Reference proteome</keyword>
<comment type="similarity">
    <text evidence="2 9">Belongs to the major facilitator superfamily. Sugar transporter (TC 2.A.1.1) family.</text>
</comment>
<dbReference type="InterPro" id="IPR036259">
    <property type="entry name" value="MFS_trans_sf"/>
</dbReference>
<dbReference type="InterPro" id="IPR003663">
    <property type="entry name" value="Sugar/inositol_transpt"/>
</dbReference>
<accession>A0AAW9SDN9</accession>
<dbReference type="InterPro" id="IPR005828">
    <property type="entry name" value="MFS_sugar_transport-like"/>
</dbReference>
<evidence type="ECO:0000256" key="5">
    <source>
        <dbReference type="ARBA" id="ARBA00022597"/>
    </source>
</evidence>
<name>A0AAW9SDN9_9BACT</name>
<dbReference type="Gene3D" id="1.20.1250.20">
    <property type="entry name" value="MFS general substrate transporter like domains"/>
    <property type="match status" value="2"/>
</dbReference>
<dbReference type="EMBL" id="JBDKWZ010000015">
    <property type="protein sequence ID" value="MEN7550650.1"/>
    <property type="molecule type" value="Genomic_DNA"/>
</dbReference>
<feature type="transmembrane region" description="Helical" evidence="10">
    <location>
        <begin position="424"/>
        <end position="443"/>
    </location>
</feature>
<feature type="transmembrane region" description="Helical" evidence="10">
    <location>
        <begin position="393"/>
        <end position="412"/>
    </location>
</feature>
<feature type="transmembrane region" description="Helical" evidence="10">
    <location>
        <begin position="102"/>
        <end position="126"/>
    </location>
</feature>
<dbReference type="AlphaFoldDB" id="A0AAW9SDN9"/>
<feature type="transmembrane region" description="Helical" evidence="10">
    <location>
        <begin position="7"/>
        <end position="31"/>
    </location>
</feature>
<keyword evidence="7 10" id="KW-1133">Transmembrane helix</keyword>
<keyword evidence="6 10" id="KW-0812">Transmembrane</keyword>
<proteinExistence type="inferred from homology"/>
<dbReference type="InterPro" id="IPR050820">
    <property type="entry name" value="MFS_Sugar_Transporter"/>
</dbReference>
<dbReference type="Proteomes" id="UP001403385">
    <property type="component" value="Unassembled WGS sequence"/>
</dbReference>
<evidence type="ECO:0000259" key="11">
    <source>
        <dbReference type="PROSITE" id="PS50850"/>
    </source>
</evidence>
<organism evidence="12 13">
    <name type="scientific">Rapidithrix thailandica</name>
    <dbReference type="NCBI Taxonomy" id="413964"/>
    <lineage>
        <taxon>Bacteria</taxon>
        <taxon>Pseudomonadati</taxon>
        <taxon>Bacteroidota</taxon>
        <taxon>Cytophagia</taxon>
        <taxon>Cytophagales</taxon>
        <taxon>Flammeovirgaceae</taxon>
        <taxon>Rapidithrix</taxon>
    </lineage>
</organism>
<dbReference type="InterPro" id="IPR020846">
    <property type="entry name" value="MFS_dom"/>
</dbReference>
<dbReference type="PROSITE" id="PS50850">
    <property type="entry name" value="MFS"/>
    <property type="match status" value="1"/>
</dbReference>
<feature type="transmembrane region" description="Helical" evidence="10">
    <location>
        <begin position="51"/>
        <end position="71"/>
    </location>
</feature>
<feature type="transmembrane region" description="Helical" evidence="10">
    <location>
        <begin position="329"/>
        <end position="350"/>
    </location>
</feature>
<keyword evidence="4" id="KW-1003">Cell membrane</keyword>
<evidence type="ECO:0000256" key="9">
    <source>
        <dbReference type="RuleBase" id="RU003346"/>
    </source>
</evidence>
<dbReference type="RefSeq" id="WP_346823432.1">
    <property type="nucleotide sequence ID" value="NZ_JBDKWZ010000015.1"/>
</dbReference>
<keyword evidence="8 10" id="KW-0472">Membrane</keyword>
<dbReference type="Pfam" id="PF00083">
    <property type="entry name" value="Sugar_tr"/>
    <property type="match status" value="1"/>
</dbReference>